<dbReference type="AlphaFoldDB" id="A0AAN7DS57"/>
<comment type="caution">
    <text evidence="2">The sequence shown here is derived from an EMBL/GenBank/DDBJ whole genome shotgun (WGS) entry which is preliminary data.</text>
</comment>
<name>A0AAN7DS57_9FUNG</name>
<dbReference type="EMBL" id="JASEJX010000002">
    <property type="protein sequence ID" value="KAK4521589.1"/>
    <property type="molecule type" value="Genomic_DNA"/>
</dbReference>
<organism evidence="2 3">
    <name type="scientific">Mucor velutinosus</name>
    <dbReference type="NCBI Taxonomy" id="708070"/>
    <lineage>
        <taxon>Eukaryota</taxon>
        <taxon>Fungi</taxon>
        <taxon>Fungi incertae sedis</taxon>
        <taxon>Mucoromycota</taxon>
        <taxon>Mucoromycotina</taxon>
        <taxon>Mucoromycetes</taxon>
        <taxon>Mucorales</taxon>
        <taxon>Mucorineae</taxon>
        <taxon>Mucoraceae</taxon>
        <taxon>Mucor</taxon>
    </lineage>
</organism>
<keyword evidence="3" id="KW-1185">Reference proteome</keyword>
<dbReference type="RefSeq" id="XP_064688255.1">
    <property type="nucleotide sequence ID" value="XM_064826181.1"/>
</dbReference>
<accession>A0AAN7DS57</accession>
<sequence>MLARSSSSAAAKPPSRSSDQERLAKKQRLSYLGYLLHHDVETASLLAYAVSPTLSATKDLEMSEPSDN</sequence>
<feature type="compositionally biased region" description="Low complexity" evidence="1">
    <location>
        <begin position="1"/>
        <end position="17"/>
    </location>
</feature>
<dbReference type="Proteomes" id="UP001304243">
    <property type="component" value="Unassembled WGS sequence"/>
</dbReference>
<dbReference type="GeneID" id="89950599"/>
<evidence type="ECO:0000313" key="3">
    <source>
        <dbReference type="Proteomes" id="UP001304243"/>
    </source>
</evidence>
<feature type="region of interest" description="Disordered" evidence="1">
    <location>
        <begin position="1"/>
        <end position="23"/>
    </location>
</feature>
<evidence type="ECO:0000313" key="2">
    <source>
        <dbReference type="EMBL" id="KAK4521589.1"/>
    </source>
</evidence>
<protein>
    <submittedName>
        <fullName evidence="2">Uncharacterized protein</fullName>
    </submittedName>
</protein>
<gene>
    <name evidence="2" type="ORF">ATC70_006913</name>
</gene>
<evidence type="ECO:0000256" key="1">
    <source>
        <dbReference type="SAM" id="MobiDB-lite"/>
    </source>
</evidence>
<proteinExistence type="predicted"/>
<reference evidence="2 3" key="1">
    <citation type="submission" date="2022-11" db="EMBL/GenBank/DDBJ databases">
        <title>Mucor velutinosus strain NIH1002 WGS.</title>
        <authorList>
            <person name="Subramanian P."/>
            <person name="Mullikin J.C."/>
            <person name="Segre J.A."/>
            <person name="Zelazny A.M."/>
        </authorList>
    </citation>
    <scope>NUCLEOTIDE SEQUENCE [LARGE SCALE GENOMIC DNA]</scope>
    <source>
        <strain evidence="2 3">NIH1002</strain>
    </source>
</reference>